<dbReference type="InterPro" id="IPR001647">
    <property type="entry name" value="HTH_TetR"/>
</dbReference>
<dbReference type="GO" id="GO:0003677">
    <property type="term" value="F:DNA binding"/>
    <property type="evidence" value="ECO:0007669"/>
    <property type="project" value="UniProtKB-UniRule"/>
</dbReference>
<accession>A0A399NY72</accession>
<evidence type="ECO:0000256" key="2">
    <source>
        <dbReference type="PROSITE-ProRule" id="PRU00335"/>
    </source>
</evidence>
<name>A0A399NY72_9MICO</name>
<dbReference type="Gene3D" id="1.10.357.10">
    <property type="entry name" value="Tetracycline Repressor, domain 2"/>
    <property type="match status" value="1"/>
</dbReference>
<dbReference type="RefSeq" id="WP_043588230.1">
    <property type="nucleotide sequence ID" value="NZ_QWEC01000001.1"/>
</dbReference>
<feature type="domain" description="HTH tetR-type" evidence="3">
    <location>
        <begin position="8"/>
        <end position="68"/>
    </location>
</feature>
<sequence>MPELEQSGDTKQAILRVAAEEFERAGYSGATIGAIASRLGVTKSVISYHFPSKAELAQAVVSQRYGDFADVVRGLDLSGLEALIVVSMVAAHQFETDTSTRAAIRLQRESSQIGIDLPSPYAGRIRLYESMLTEESDAILLAGWSSRAAMAQAIVASLAGVTMVHARLGGDGEIADRVLDYWRLTLPGLTTRDSDALLARAQGSFARWRTLIPGAGAVPVAESLLTT</sequence>
<dbReference type="Proteomes" id="UP000266298">
    <property type="component" value="Unassembled WGS sequence"/>
</dbReference>
<dbReference type="InterPro" id="IPR036271">
    <property type="entry name" value="Tet_transcr_reg_TetR-rel_C_sf"/>
</dbReference>
<protein>
    <submittedName>
        <fullName evidence="4">TetR/AcrR family transcriptional regulator</fullName>
    </submittedName>
</protein>
<evidence type="ECO:0000313" key="5">
    <source>
        <dbReference type="Proteomes" id="UP000266298"/>
    </source>
</evidence>
<dbReference type="EMBL" id="QWEC01000001">
    <property type="protein sequence ID" value="RII99092.1"/>
    <property type="molecule type" value="Genomic_DNA"/>
</dbReference>
<dbReference type="PANTHER" id="PTHR30328:SF54">
    <property type="entry name" value="HTH-TYPE TRANSCRIPTIONAL REPRESSOR SCO4008"/>
    <property type="match status" value="1"/>
</dbReference>
<comment type="caution">
    <text evidence="4">The sequence shown here is derived from an EMBL/GenBank/DDBJ whole genome shotgun (WGS) entry which is preliminary data.</text>
</comment>
<reference evidence="4 5" key="1">
    <citation type="submission" date="2018-08" db="EMBL/GenBank/DDBJ databases">
        <title>Genome Sequence of Clavibacter michiganensis Subspecies type strains, and the Atypical Peach-Colored Strains Isolated from Tomato.</title>
        <authorList>
            <person name="Osdaghi E."/>
            <person name="Portier P."/>
            <person name="Briand M."/>
            <person name="Jacques M.-A."/>
        </authorList>
    </citation>
    <scope>NUCLEOTIDE SEQUENCE [LARGE SCALE GENOMIC DNA]</scope>
    <source>
        <strain evidence="4 5">CFBP 7493</strain>
    </source>
</reference>
<dbReference type="AlphaFoldDB" id="A0A399NY72"/>
<dbReference type="Pfam" id="PF00440">
    <property type="entry name" value="TetR_N"/>
    <property type="match status" value="1"/>
</dbReference>
<dbReference type="PROSITE" id="PS50977">
    <property type="entry name" value="HTH_TETR_2"/>
    <property type="match status" value="1"/>
</dbReference>
<dbReference type="InterPro" id="IPR009057">
    <property type="entry name" value="Homeodomain-like_sf"/>
</dbReference>
<evidence type="ECO:0000313" key="4">
    <source>
        <dbReference type="EMBL" id="RII99092.1"/>
    </source>
</evidence>
<evidence type="ECO:0000259" key="3">
    <source>
        <dbReference type="PROSITE" id="PS50977"/>
    </source>
</evidence>
<gene>
    <name evidence="4" type="ORF">DZF96_00170</name>
</gene>
<dbReference type="PANTHER" id="PTHR30328">
    <property type="entry name" value="TRANSCRIPTIONAL REPRESSOR"/>
    <property type="match status" value="1"/>
</dbReference>
<feature type="DNA-binding region" description="H-T-H motif" evidence="2">
    <location>
        <begin position="31"/>
        <end position="50"/>
    </location>
</feature>
<evidence type="ECO:0000256" key="1">
    <source>
        <dbReference type="ARBA" id="ARBA00023125"/>
    </source>
</evidence>
<proteinExistence type="predicted"/>
<dbReference type="InterPro" id="IPR050109">
    <property type="entry name" value="HTH-type_TetR-like_transc_reg"/>
</dbReference>
<dbReference type="PRINTS" id="PR00455">
    <property type="entry name" value="HTHTETR"/>
</dbReference>
<dbReference type="GO" id="GO:0006355">
    <property type="term" value="P:regulation of DNA-templated transcription"/>
    <property type="evidence" value="ECO:0007669"/>
    <property type="project" value="UniProtKB-ARBA"/>
</dbReference>
<keyword evidence="1 2" id="KW-0238">DNA-binding</keyword>
<dbReference type="SUPFAM" id="SSF46689">
    <property type="entry name" value="Homeodomain-like"/>
    <property type="match status" value="1"/>
</dbReference>
<dbReference type="SUPFAM" id="SSF48498">
    <property type="entry name" value="Tetracyclin repressor-like, C-terminal domain"/>
    <property type="match status" value="1"/>
</dbReference>
<organism evidence="4 5">
    <name type="scientific">Clavibacter michiganensis</name>
    <dbReference type="NCBI Taxonomy" id="28447"/>
    <lineage>
        <taxon>Bacteria</taxon>
        <taxon>Bacillati</taxon>
        <taxon>Actinomycetota</taxon>
        <taxon>Actinomycetes</taxon>
        <taxon>Micrococcales</taxon>
        <taxon>Microbacteriaceae</taxon>
        <taxon>Clavibacter</taxon>
    </lineage>
</organism>